<comment type="caution">
    <text evidence="4">The sequence shown here is derived from an EMBL/GenBank/DDBJ whole genome shotgun (WGS) entry which is preliminary data.</text>
</comment>
<evidence type="ECO:0000259" key="3">
    <source>
        <dbReference type="PROSITE" id="PS50263"/>
    </source>
</evidence>
<evidence type="ECO:0000313" key="5">
    <source>
        <dbReference type="Proteomes" id="UP000266302"/>
    </source>
</evidence>
<feature type="region of interest" description="Disordered" evidence="2">
    <location>
        <begin position="66"/>
        <end position="87"/>
    </location>
</feature>
<dbReference type="EMBL" id="QXJC01000003">
    <property type="protein sequence ID" value="RID98740.1"/>
    <property type="molecule type" value="Genomic_DNA"/>
</dbReference>
<proteinExistence type="inferred from homology"/>
<organism evidence="4 5">
    <name type="scientific">Simplicispira hankyongi</name>
    <dbReference type="NCBI Taxonomy" id="2315688"/>
    <lineage>
        <taxon>Bacteria</taxon>
        <taxon>Pseudomonadati</taxon>
        <taxon>Pseudomonadota</taxon>
        <taxon>Betaproteobacteria</taxon>
        <taxon>Burkholderiales</taxon>
        <taxon>Comamonadaceae</taxon>
        <taxon>Simplicispira</taxon>
    </lineage>
</organism>
<dbReference type="OrthoDB" id="9803803at2"/>
<dbReference type="RefSeq" id="WP_119109403.1">
    <property type="nucleotide sequence ID" value="NZ_QXJC01000003.1"/>
</dbReference>
<dbReference type="PROSITE" id="PS50263">
    <property type="entry name" value="CN_HYDROLASE"/>
    <property type="match status" value="1"/>
</dbReference>
<dbReference type="GO" id="GO:0000257">
    <property type="term" value="F:nitrilase activity"/>
    <property type="evidence" value="ECO:0007669"/>
    <property type="project" value="TreeGrafter"/>
</dbReference>
<evidence type="ECO:0000256" key="1">
    <source>
        <dbReference type="ARBA" id="ARBA00008129"/>
    </source>
</evidence>
<evidence type="ECO:0000256" key="2">
    <source>
        <dbReference type="SAM" id="MobiDB-lite"/>
    </source>
</evidence>
<name>A0A398CF51_9BURK</name>
<dbReference type="Pfam" id="PF00795">
    <property type="entry name" value="CN_hydrolase"/>
    <property type="match status" value="1"/>
</dbReference>
<dbReference type="GO" id="GO:0018822">
    <property type="term" value="F:nitrile hydratase activity"/>
    <property type="evidence" value="ECO:0007669"/>
    <property type="project" value="TreeGrafter"/>
</dbReference>
<feature type="domain" description="CN hydrolase" evidence="3">
    <location>
        <begin position="3"/>
        <end position="87"/>
    </location>
</feature>
<sequence length="87" mass="8862">MKLSAAVAQCATVMFDSAATVSKAQALMAKAAGQGVQAPVFPEAFLGGYPKGADFHIYIGGPTPEGREDWHLAPGASTQTASGQARP</sequence>
<dbReference type="InterPro" id="IPR044149">
    <property type="entry name" value="Nitrilases_CHs"/>
</dbReference>
<protein>
    <recommendedName>
        <fullName evidence="3">CN hydrolase domain-containing protein</fullName>
    </recommendedName>
</protein>
<dbReference type="Gene3D" id="3.60.110.10">
    <property type="entry name" value="Carbon-nitrogen hydrolase"/>
    <property type="match status" value="1"/>
</dbReference>
<dbReference type="Proteomes" id="UP000266302">
    <property type="component" value="Unassembled WGS sequence"/>
</dbReference>
<comment type="similarity">
    <text evidence="1">Belongs to the carbon-nitrogen hydrolase superfamily. Nitrilase family.</text>
</comment>
<dbReference type="PANTHER" id="PTHR46044:SF1">
    <property type="entry name" value="CN HYDROLASE DOMAIN-CONTAINING PROTEIN"/>
    <property type="match status" value="1"/>
</dbReference>
<accession>A0A398CF51</accession>
<dbReference type="PANTHER" id="PTHR46044">
    <property type="entry name" value="NITRILASE"/>
    <property type="match status" value="1"/>
</dbReference>
<dbReference type="InterPro" id="IPR036526">
    <property type="entry name" value="C-N_Hydrolase_sf"/>
</dbReference>
<evidence type="ECO:0000313" key="4">
    <source>
        <dbReference type="EMBL" id="RID98740.1"/>
    </source>
</evidence>
<reference evidence="4 5" key="1">
    <citation type="submission" date="2018-09" db="EMBL/GenBank/DDBJ databases">
        <title>Draft genome of Simplicispira sp. NY-02.</title>
        <authorList>
            <person name="Im W.T."/>
        </authorList>
    </citation>
    <scope>NUCLEOTIDE SEQUENCE [LARGE SCALE GENOMIC DNA]</scope>
    <source>
        <strain evidence="4 5">NY-02</strain>
    </source>
</reference>
<keyword evidence="5" id="KW-1185">Reference proteome</keyword>
<gene>
    <name evidence="4" type="ORF">D3F03_11130</name>
</gene>
<dbReference type="SUPFAM" id="SSF56317">
    <property type="entry name" value="Carbon-nitrogen hydrolase"/>
    <property type="match status" value="1"/>
</dbReference>
<dbReference type="AlphaFoldDB" id="A0A398CF51"/>
<feature type="compositionally biased region" description="Polar residues" evidence="2">
    <location>
        <begin position="76"/>
        <end position="87"/>
    </location>
</feature>
<dbReference type="InterPro" id="IPR003010">
    <property type="entry name" value="C-N_Hydrolase"/>
</dbReference>
<dbReference type="GO" id="GO:0051410">
    <property type="term" value="P:detoxification of nitrogen compound"/>
    <property type="evidence" value="ECO:0007669"/>
    <property type="project" value="TreeGrafter"/>
</dbReference>